<sequence length="162" mass="16689">MTAEGFTASSGVAAETAANQQHNAGFRRTEFIGLGGSLVAVTGSYSSGAASSFSGNGLGRHQRTVMKFLSSGGWLKEIAQVAGRAGTGSWWHLLVGAGGIGGGRVVLGGARASRFQQLSPPSPGTRRQTAWINPWWGVASGFRGSMGGGAEGSPCWMRLEIF</sequence>
<accession>A0A9D5CH62</accession>
<organism evidence="1 2">
    <name type="scientific">Dioscorea zingiberensis</name>
    <dbReference type="NCBI Taxonomy" id="325984"/>
    <lineage>
        <taxon>Eukaryota</taxon>
        <taxon>Viridiplantae</taxon>
        <taxon>Streptophyta</taxon>
        <taxon>Embryophyta</taxon>
        <taxon>Tracheophyta</taxon>
        <taxon>Spermatophyta</taxon>
        <taxon>Magnoliopsida</taxon>
        <taxon>Liliopsida</taxon>
        <taxon>Dioscoreales</taxon>
        <taxon>Dioscoreaceae</taxon>
        <taxon>Dioscorea</taxon>
    </lineage>
</organism>
<proteinExistence type="predicted"/>
<dbReference type="AlphaFoldDB" id="A0A9D5CH62"/>
<gene>
    <name evidence="1" type="ORF">J5N97_020738</name>
</gene>
<keyword evidence="2" id="KW-1185">Reference proteome</keyword>
<evidence type="ECO:0000313" key="1">
    <source>
        <dbReference type="EMBL" id="KAJ0972779.1"/>
    </source>
</evidence>
<dbReference type="Proteomes" id="UP001085076">
    <property type="component" value="Miscellaneous, Linkage group lg05"/>
</dbReference>
<comment type="caution">
    <text evidence="1">The sequence shown here is derived from an EMBL/GenBank/DDBJ whole genome shotgun (WGS) entry which is preliminary data.</text>
</comment>
<protein>
    <submittedName>
        <fullName evidence="1">Uncharacterized protein</fullName>
    </submittedName>
</protein>
<reference evidence="1" key="1">
    <citation type="submission" date="2021-03" db="EMBL/GenBank/DDBJ databases">
        <authorList>
            <person name="Li Z."/>
            <person name="Yang C."/>
        </authorList>
    </citation>
    <scope>NUCLEOTIDE SEQUENCE</scope>
    <source>
        <strain evidence="1">Dzin_1.0</strain>
        <tissue evidence="1">Leaf</tissue>
    </source>
</reference>
<evidence type="ECO:0000313" key="2">
    <source>
        <dbReference type="Proteomes" id="UP001085076"/>
    </source>
</evidence>
<dbReference type="EMBL" id="JAGGNH010000005">
    <property type="protein sequence ID" value="KAJ0972779.1"/>
    <property type="molecule type" value="Genomic_DNA"/>
</dbReference>
<reference evidence="1" key="2">
    <citation type="journal article" date="2022" name="Hortic Res">
        <title>The genome of Dioscorea zingiberensis sheds light on the biosynthesis, origin and evolution of the medicinally important diosgenin saponins.</title>
        <authorList>
            <person name="Li Y."/>
            <person name="Tan C."/>
            <person name="Li Z."/>
            <person name="Guo J."/>
            <person name="Li S."/>
            <person name="Chen X."/>
            <person name="Wang C."/>
            <person name="Dai X."/>
            <person name="Yang H."/>
            <person name="Song W."/>
            <person name="Hou L."/>
            <person name="Xu J."/>
            <person name="Tong Z."/>
            <person name="Xu A."/>
            <person name="Yuan X."/>
            <person name="Wang W."/>
            <person name="Yang Q."/>
            <person name="Chen L."/>
            <person name="Sun Z."/>
            <person name="Wang K."/>
            <person name="Pan B."/>
            <person name="Chen J."/>
            <person name="Bao Y."/>
            <person name="Liu F."/>
            <person name="Qi X."/>
            <person name="Gang D.R."/>
            <person name="Wen J."/>
            <person name="Li J."/>
        </authorList>
    </citation>
    <scope>NUCLEOTIDE SEQUENCE</scope>
    <source>
        <strain evidence="1">Dzin_1.0</strain>
    </source>
</reference>
<name>A0A9D5CH62_9LILI</name>